<dbReference type="PANTHER" id="PTHR44227">
    <property type="match status" value="1"/>
</dbReference>
<accession>A0A1V1PA19</accession>
<dbReference type="InterPro" id="IPR011990">
    <property type="entry name" value="TPR-like_helical_dom_sf"/>
</dbReference>
<keyword evidence="4" id="KW-1133">Transmembrane helix</keyword>
<gene>
    <name evidence="5" type="ORF">OMM_02363</name>
</gene>
<organism evidence="5 6">
    <name type="scientific">Candidatus Magnetoglobus multicellularis str. Araruama</name>
    <dbReference type="NCBI Taxonomy" id="890399"/>
    <lineage>
        <taxon>Bacteria</taxon>
        <taxon>Pseudomonadati</taxon>
        <taxon>Thermodesulfobacteriota</taxon>
        <taxon>Desulfobacteria</taxon>
        <taxon>Desulfobacterales</taxon>
        <taxon>Desulfobacteraceae</taxon>
        <taxon>Candidatus Magnetoglobus</taxon>
    </lineage>
</organism>
<dbReference type="PROSITE" id="PS50005">
    <property type="entry name" value="TPR"/>
    <property type="match status" value="3"/>
</dbReference>
<dbReference type="AlphaFoldDB" id="A0A1V1PA19"/>
<evidence type="ECO:0000256" key="2">
    <source>
        <dbReference type="ARBA" id="ARBA00022803"/>
    </source>
</evidence>
<feature type="repeat" description="TPR" evidence="3">
    <location>
        <begin position="542"/>
        <end position="575"/>
    </location>
</feature>
<dbReference type="SMART" id="SM00028">
    <property type="entry name" value="TPR"/>
    <property type="match status" value="6"/>
</dbReference>
<evidence type="ECO:0000313" key="6">
    <source>
        <dbReference type="Proteomes" id="UP000189670"/>
    </source>
</evidence>
<dbReference type="InterPro" id="IPR052346">
    <property type="entry name" value="O-mannosyl-transferase_TMTC"/>
</dbReference>
<feature type="transmembrane region" description="Helical" evidence="4">
    <location>
        <begin position="316"/>
        <end position="336"/>
    </location>
</feature>
<evidence type="ECO:0000313" key="5">
    <source>
        <dbReference type="EMBL" id="ETR71606.1"/>
    </source>
</evidence>
<feature type="transmembrane region" description="Helical" evidence="4">
    <location>
        <begin position="219"/>
        <end position="235"/>
    </location>
</feature>
<dbReference type="Pfam" id="PF13414">
    <property type="entry name" value="TPR_11"/>
    <property type="match status" value="1"/>
</dbReference>
<feature type="repeat" description="TPR" evidence="3">
    <location>
        <begin position="508"/>
        <end position="541"/>
    </location>
</feature>
<keyword evidence="4" id="KW-0472">Membrane</keyword>
<feature type="transmembrane region" description="Helical" evidence="4">
    <location>
        <begin position="172"/>
        <end position="199"/>
    </location>
</feature>
<dbReference type="InterPro" id="IPR019734">
    <property type="entry name" value="TPR_rpt"/>
</dbReference>
<feature type="transmembrane region" description="Helical" evidence="4">
    <location>
        <begin position="148"/>
        <end position="165"/>
    </location>
</feature>
<name>A0A1V1PA19_9BACT</name>
<feature type="transmembrane region" description="Helical" evidence="4">
    <location>
        <begin position="12"/>
        <end position="30"/>
    </location>
</feature>
<dbReference type="Pfam" id="PF14559">
    <property type="entry name" value="TPR_19"/>
    <property type="match status" value="1"/>
</dbReference>
<feature type="repeat" description="TPR" evidence="3">
    <location>
        <begin position="576"/>
        <end position="609"/>
    </location>
</feature>
<feature type="transmembrane region" description="Helical" evidence="4">
    <location>
        <begin position="284"/>
        <end position="304"/>
    </location>
</feature>
<evidence type="ECO:0000256" key="4">
    <source>
        <dbReference type="SAM" id="Phobius"/>
    </source>
</evidence>
<evidence type="ECO:0000256" key="3">
    <source>
        <dbReference type="PROSITE-ProRule" id="PRU00339"/>
    </source>
</evidence>
<proteinExistence type="predicted"/>
<feature type="transmembrane region" description="Helical" evidence="4">
    <location>
        <begin position="342"/>
        <end position="360"/>
    </location>
</feature>
<keyword evidence="4" id="KW-0812">Transmembrane</keyword>
<dbReference type="Proteomes" id="UP000189670">
    <property type="component" value="Unassembled WGS sequence"/>
</dbReference>
<keyword evidence="2 3" id="KW-0802">TPR repeat</keyword>
<comment type="caution">
    <text evidence="5">The sequence shown here is derived from an EMBL/GenBank/DDBJ whole genome shotgun (WGS) entry which is preliminary data.</text>
</comment>
<dbReference type="EMBL" id="ATBP01000248">
    <property type="protein sequence ID" value="ETR71606.1"/>
    <property type="molecule type" value="Genomic_DNA"/>
</dbReference>
<keyword evidence="1" id="KW-0677">Repeat</keyword>
<sequence length="627" mass="72308">MKTNKQIPTKIVLACIGCIVILTIALYGPVFEADFCGFDDQLYVTQNDWVRAGLTPDGIYWAFSRFHSSNWHPLTWISHMIDCEVYGMNAAGHHASNVILHIMNSILLFVFFSKATGRWFRSFALSLLFAIHPLHVESVAWIAERKDVLSTFFGLFCLLAYYAYIQNFEKKFYYLMILCLCMSLMSKSMLVTMPFLLIILDIWPLKRTDANRFKDKLPLLIPVGVSGLVTYFAQLSGKSVNLLSVVPLSDRIMNANISIINYIWKTLWPVKLSVLYPYPDPIHFWFAMFCFCLVLIIFFTGLYLYSQMPFLFTGYLWFLIALLPVIGIIQIGTQAMADRYTYIPHIGLFWAIIWTASEWVQKSFHKKIMIVVFCLSIIGFACRTNDQTKFWKNGETLFRQAITNTHNNYIAHNNLGACLKAPKESLAEFNKSIAINPNYILGRLNRGKCLFAMDKIHEAILAFKEILDQKPHHSKANIALAEIYRQKQEWKKAIHYYQSALINADDCGPIYFQIAQIFQKIGQLKDAQNFYSQALRVHPLSPVIHYEYGHILVSSKQFIEAIDHFKRAIELKPDFAKAYNSLGALYAWNNQLNKAFEYIAIARRLAPEDDTIVENYTKIREKISGEK</sequence>
<reference evidence="6" key="1">
    <citation type="submission" date="2012-11" db="EMBL/GenBank/DDBJ databases">
        <authorList>
            <person name="Lucero-Rivera Y.E."/>
            <person name="Tovar-Ramirez D."/>
        </authorList>
    </citation>
    <scope>NUCLEOTIDE SEQUENCE [LARGE SCALE GENOMIC DNA]</scope>
    <source>
        <strain evidence="6">Araruama</strain>
    </source>
</reference>
<protein>
    <submittedName>
        <fullName evidence="5">TPR repeat-containing protein</fullName>
    </submittedName>
</protein>
<feature type="transmembrane region" description="Helical" evidence="4">
    <location>
        <begin position="94"/>
        <end position="112"/>
    </location>
</feature>
<evidence type="ECO:0000256" key="1">
    <source>
        <dbReference type="ARBA" id="ARBA00022737"/>
    </source>
</evidence>
<dbReference type="Gene3D" id="1.25.40.10">
    <property type="entry name" value="Tetratricopeptide repeat domain"/>
    <property type="match status" value="1"/>
</dbReference>
<dbReference type="PANTHER" id="PTHR44227:SF3">
    <property type="entry name" value="PROTEIN O-MANNOSYL-TRANSFERASE TMTC4"/>
    <property type="match status" value="1"/>
</dbReference>
<dbReference type="SUPFAM" id="SSF48452">
    <property type="entry name" value="TPR-like"/>
    <property type="match status" value="1"/>
</dbReference>